<dbReference type="InterPro" id="IPR045005">
    <property type="entry name" value="BPM1-6"/>
</dbReference>
<evidence type="ECO:0000259" key="3">
    <source>
        <dbReference type="PROSITE" id="PS50097"/>
    </source>
</evidence>
<evidence type="ECO:0000259" key="4">
    <source>
        <dbReference type="PROSITE" id="PS50144"/>
    </source>
</evidence>
<evidence type="ECO:0000313" key="5">
    <source>
        <dbReference type="EMBL" id="PAN09690.1"/>
    </source>
</evidence>
<dbReference type="Gene3D" id="2.60.210.10">
    <property type="entry name" value="Apoptosis, Tumor Necrosis Factor Receptor Associated Protein 2, Chain A"/>
    <property type="match status" value="1"/>
</dbReference>
<dbReference type="PROSITE" id="PS50097">
    <property type="entry name" value="BTB"/>
    <property type="match status" value="1"/>
</dbReference>
<dbReference type="Gene3D" id="3.30.710.10">
    <property type="entry name" value="Potassium Channel Kv1.1, Chain A"/>
    <property type="match status" value="1"/>
</dbReference>
<dbReference type="Pfam" id="PF22486">
    <property type="entry name" value="MATH_2"/>
    <property type="match status" value="1"/>
</dbReference>
<dbReference type="SUPFAM" id="SSF49599">
    <property type="entry name" value="TRAF domain-like"/>
    <property type="match status" value="1"/>
</dbReference>
<sequence>MPNSKTMSTWTSGREQGTNVFHICGYSQHRSTAAGEKKKTILSSTFSVGGHNWAVLFHPDGWSSGDEIVAGLVLTTRRVKVRASYELQLVDRSTGLSVSVHKETPRCFHFDAKDHRSFISFFMKKRSLFESPAYLRDDCLTMECTVTVIKEPRRTETKSLTKIQVPRSDLSGHYAKLWEDKVGVDVTLSAGGEEFAAHKVVLAARSPVFRAQLYGPMRETGTEPISIEDVQPAVFRELLHFIYTDSLPPLDHLKADDRTDLIRHLLVAADRYGMERLSLMCQSILCENLCAETVATTFALADQHHCDVLKDACLEFITCSTAMDAVKNTQGYKNLKRTCPPDVVEAFEKTSRFRKA</sequence>
<accession>A0A2S3GWD5</accession>
<dbReference type="SUPFAM" id="SSF54695">
    <property type="entry name" value="POZ domain"/>
    <property type="match status" value="1"/>
</dbReference>
<gene>
    <name evidence="5" type="ORF">PAHAL_2G044500</name>
</gene>
<dbReference type="GO" id="GO:0016567">
    <property type="term" value="P:protein ubiquitination"/>
    <property type="evidence" value="ECO:0007669"/>
    <property type="project" value="InterPro"/>
</dbReference>
<proteinExistence type="inferred from homology"/>
<name>A0A2S3GWD5_9POAL</name>
<dbReference type="InterPro" id="IPR011333">
    <property type="entry name" value="SKP1/BTB/POZ_sf"/>
</dbReference>
<evidence type="ECO:0008006" key="6">
    <source>
        <dbReference type="Google" id="ProtNLM"/>
    </source>
</evidence>
<comment type="pathway">
    <text evidence="1">Protein modification; protein ubiquitination.</text>
</comment>
<dbReference type="InterPro" id="IPR008974">
    <property type="entry name" value="TRAF-like"/>
</dbReference>
<dbReference type="SMART" id="SM00225">
    <property type="entry name" value="BTB"/>
    <property type="match status" value="1"/>
</dbReference>
<dbReference type="Pfam" id="PF00651">
    <property type="entry name" value="BTB"/>
    <property type="match status" value="1"/>
</dbReference>
<feature type="domain" description="BTB" evidence="3">
    <location>
        <begin position="184"/>
        <end position="251"/>
    </location>
</feature>
<dbReference type="Gramene" id="PAN09690">
    <property type="protein sequence ID" value="PAN09690"/>
    <property type="gene ID" value="PAHAL_2G044500"/>
</dbReference>
<dbReference type="PROSITE" id="PS50144">
    <property type="entry name" value="MATH"/>
    <property type="match status" value="1"/>
</dbReference>
<feature type="domain" description="MATH" evidence="4">
    <location>
        <begin position="16"/>
        <end position="146"/>
    </location>
</feature>
<organism evidence="5">
    <name type="scientific">Panicum hallii</name>
    <dbReference type="NCBI Taxonomy" id="206008"/>
    <lineage>
        <taxon>Eukaryota</taxon>
        <taxon>Viridiplantae</taxon>
        <taxon>Streptophyta</taxon>
        <taxon>Embryophyta</taxon>
        <taxon>Tracheophyta</taxon>
        <taxon>Spermatophyta</taxon>
        <taxon>Magnoliopsida</taxon>
        <taxon>Liliopsida</taxon>
        <taxon>Poales</taxon>
        <taxon>Poaceae</taxon>
        <taxon>PACMAD clade</taxon>
        <taxon>Panicoideae</taxon>
        <taxon>Panicodae</taxon>
        <taxon>Paniceae</taxon>
        <taxon>Panicinae</taxon>
        <taxon>Panicum</taxon>
        <taxon>Panicum sect. Panicum</taxon>
    </lineage>
</organism>
<dbReference type="InterPro" id="IPR002083">
    <property type="entry name" value="MATH/TRAF_dom"/>
</dbReference>
<evidence type="ECO:0000256" key="1">
    <source>
        <dbReference type="ARBA" id="ARBA00004906"/>
    </source>
</evidence>
<dbReference type="CDD" id="cd00121">
    <property type="entry name" value="MATH"/>
    <property type="match status" value="1"/>
</dbReference>
<dbReference type="InterPro" id="IPR056423">
    <property type="entry name" value="BACK_BPM_SPOP"/>
</dbReference>
<dbReference type="InterPro" id="IPR000210">
    <property type="entry name" value="BTB/POZ_dom"/>
</dbReference>
<reference evidence="5" key="1">
    <citation type="submission" date="2018-04" db="EMBL/GenBank/DDBJ databases">
        <title>WGS assembly of Panicum hallii.</title>
        <authorList>
            <person name="Lovell J."/>
            <person name="Jenkins J."/>
            <person name="Lowry D."/>
            <person name="Mamidi S."/>
            <person name="Sreedasyam A."/>
            <person name="Weng X."/>
            <person name="Barry K."/>
            <person name="Bonette J."/>
            <person name="Campitelli B."/>
            <person name="Daum C."/>
            <person name="Gordon S."/>
            <person name="Gould B."/>
            <person name="Lipzen A."/>
            <person name="Macqueen A."/>
            <person name="Palacio-Mejia J."/>
            <person name="Plott C."/>
            <person name="Shakirov E."/>
            <person name="Shu S."/>
            <person name="Yoshinaga Y."/>
            <person name="Zane M."/>
            <person name="Rokhsar D."/>
            <person name="Grimwood J."/>
            <person name="Schmutz J."/>
            <person name="Juenger T."/>
        </authorList>
    </citation>
    <scope>NUCLEOTIDE SEQUENCE [LARGE SCALE GENOMIC DNA]</scope>
    <source>
        <strain evidence="5">FIL2</strain>
    </source>
</reference>
<dbReference type="Gene3D" id="1.25.40.420">
    <property type="match status" value="1"/>
</dbReference>
<dbReference type="PANTHER" id="PTHR26379">
    <property type="entry name" value="BTB/POZ AND MATH DOMAIN-CONTAINING PROTEIN 1"/>
    <property type="match status" value="1"/>
</dbReference>
<dbReference type="PANTHER" id="PTHR26379:SF438">
    <property type="entry name" value="OS08G0128700 PROTEIN"/>
    <property type="match status" value="1"/>
</dbReference>
<dbReference type="Pfam" id="PF24570">
    <property type="entry name" value="BACK_BPM_SPOP"/>
    <property type="match status" value="1"/>
</dbReference>
<dbReference type="AlphaFoldDB" id="A0A2S3GWD5"/>
<evidence type="ECO:0000256" key="2">
    <source>
        <dbReference type="ARBA" id="ARBA00010846"/>
    </source>
</evidence>
<protein>
    <recommendedName>
        <fullName evidence="6">BTB domain-containing protein</fullName>
    </recommendedName>
</protein>
<dbReference type="EMBL" id="CM008047">
    <property type="protein sequence ID" value="PAN09690.1"/>
    <property type="molecule type" value="Genomic_DNA"/>
</dbReference>
<comment type="similarity">
    <text evidence="2">Belongs to the Tdpoz family.</text>
</comment>
<dbReference type="CDD" id="cd18280">
    <property type="entry name" value="BTB_POZ_BPM_plant"/>
    <property type="match status" value="1"/>
</dbReference>
<dbReference type="Proteomes" id="UP000243499">
    <property type="component" value="Chromosome 2"/>
</dbReference>